<evidence type="ECO:0000313" key="4">
    <source>
        <dbReference type="EMBL" id="KAF9445327.1"/>
    </source>
</evidence>
<dbReference type="InterPro" id="IPR036928">
    <property type="entry name" value="AS_sf"/>
</dbReference>
<dbReference type="SUPFAM" id="SSF75304">
    <property type="entry name" value="Amidase signature (AS) enzymes"/>
    <property type="match status" value="1"/>
</dbReference>
<evidence type="ECO:0000259" key="3">
    <source>
        <dbReference type="Pfam" id="PF26053"/>
    </source>
</evidence>
<gene>
    <name evidence="4" type="ORF">P691DRAFT_735138</name>
</gene>
<dbReference type="Proteomes" id="UP000807342">
    <property type="component" value="Unassembled WGS sequence"/>
</dbReference>
<dbReference type="Gene3D" id="3.90.1300.10">
    <property type="entry name" value="Amidase signature (AS) domain"/>
    <property type="match status" value="1"/>
</dbReference>
<evidence type="ECO:0000313" key="5">
    <source>
        <dbReference type="Proteomes" id="UP000807342"/>
    </source>
</evidence>
<accession>A0A9P6BZF0</accession>
<dbReference type="AlphaFoldDB" id="A0A9P6BZF0"/>
<name>A0A9P6BZF0_9AGAR</name>
<keyword evidence="1" id="KW-0732">Signal</keyword>
<dbReference type="InterPro" id="IPR023631">
    <property type="entry name" value="Amidase_dom"/>
</dbReference>
<evidence type="ECO:0000259" key="2">
    <source>
        <dbReference type="Pfam" id="PF01425"/>
    </source>
</evidence>
<evidence type="ECO:0000256" key="1">
    <source>
        <dbReference type="SAM" id="SignalP"/>
    </source>
</evidence>
<sequence>MKLRLFLSVSVFFSIASAAIRFLSTEDIGSIFVIEGDADKHYFLSAHPTKEVNLIGVASDAHDKFTAATSIRTSSSPLSRKFLDAQFNAFKELDDVWNERFLETLFVGFEREVNAFFDDSGKDWLLEKNVRNLYITRGIERPKFKRANDLNIREISDVPPHGPWLIRTPRTNRNAIRAYPVFGLVEDDHEAFTVGALPDLVHGGWISTNFTLPSNPGVQYIPVPTRLSAWSSGTLPFAGLRFAVKDIFNAKGLPTSAGSIAYERTYGKADTTAPSIQRLIDLGATLVGKTRTSQFAHGANPWEFVDFEYSTNPRGDGYLTAGASSSGSACAIAAYDWIDFTVGSDTRGSVRKPAALVGAFGIRPTHGTMDMSGIIPVSEEMDTVGFFTRDPRIFESIGTHWYAESDVINRSPTIRLPKRLLYPTDHFPLANSDAQVLIDKFTLLLRKHLNIILKPINITETLTPHFPSGSFAELRSMSLRLAEYRTWHDVGKPLLHDFVDRFGPEEVIDLQFDPVPSQTFKKGKRHSQSDFVEALSVKRRFARAMEEEVFLPNSKTCADSIFIYDAATGGKPSFRIEELNDFAGSGQFVMNALPKGSTGEPKLEQFLHYMASMGDLPEVTIPLGQVEYLSPVSGKWEWMPVAVQVVTRKGCDGVLYELVRKLGDKGIVKTVLAGSEAYSS</sequence>
<dbReference type="Pfam" id="PF01425">
    <property type="entry name" value="Amidase"/>
    <property type="match status" value="1"/>
</dbReference>
<dbReference type="PANTHER" id="PTHR46310:SF7">
    <property type="entry name" value="AMIDASE 1"/>
    <property type="match status" value="1"/>
</dbReference>
<proteinExistence type="predicted"/>
<dbReference type="InterPro" id="IPR058329">
    <property type="entry name" value="Arp1_N"/>
</dbReference>
<feature type="signal peptide" evidence="1">
    <location>
        <begin position="1"/>
        <end position="18"/>
    </location>
</feature>
<dbReference type="PANTHER" id="PTHR46310">
    <property type="entry name" value="AMIDASE 1"/>
    <property type="match status" value="1"/>
</dbReference>
<comment type="caution">
    <text evidence="4">The sequence shown here is derived from an EMBL/GenBank/DDBJ whole genome shotgun (WGS) entry which is preliminary data.</text>
</comment>
<dbReference type="Pfam" id="PF26053">
    <property type="entry name" value="DUF8016"/>
    <property type="match status" value="1"/>
</dbReference>
<organism evidence="4 5">
    <name type="scientific">Macrolepiota fuliginosa MF-IS2</name>
    <dbReference type="NCBI Taxonomy" id="1400762"/>
    <lineage>
        <taxon>Eukaryota</taxon>
        <taxon>Fungi</taxon>
        <taxon>Dikarya</taxon>
        <taxon>Basidiomycota</taxon>
        <taxon>Agaricomycotina</taxon>
        <taxon>Agaricomycetes</taxon>
        <taxon>Agaricomycetidae</taxon>
        <taxon>Agaricales</taxon>
        <taxon>Agaricineae</taxon>
        <taxon>Agaricaceae</taxon>
        <taxon>Macrolepiota</taxon>
    </lineage>
</organism>
<feature type="chain" id="PRO_5040312008" evidence="1">
    <location>
        <begin position="19"/>
        <end position="680"/>
    </location>
</feature>
<dbReference type="EMBL" id="MU151308">
    <property type="protein sequence ID" value="KAF9445327.1"/>
    <property type="molecule type" value="Genomic_DNA"/>
</dbReference>
<feature type="domain" description="Amidase" evidence="2">
    <location>
        <begin position="233"/>
        <end position="390"/>
    </location>
</feature>
<feature type="domain" description="Scytalone dehydratase-like protein Arp1 N-terminal" evidence="3">
    <location>
        <begin position="47"/>
        <end position="168"/>
    </location>
</feature>
<reference evidence="4" key="1">
    <citation type="submission" date="2020-11" db="EMBL/GenBank/DDBJ databases">
        <authorList>
            <consortium name="DOE Joint Genome Institute"/>
            <person name="Ahrendt S."/>
            <person name="Riley R."/>
            <person name="Andreopoulos W."/>
            <person name="Labutti K."/>
            <person name="Pangilinan J."/>
            <person name="Ruiz-Duenas F.J."/>
            <person name="Barrasa J.M."/>
            <person name="Sanchez-Garcia M."/>
            <person name="Camarero S."/>
            <person name="Miyauchi S."/>
            <person name="Serrano A."/>
            <person name="Linde D."/>
            <person name="Babiker R."/>
            <person name="Drula E."/>
            <person name="Ayuso-Fernandez I."/>
            <person name="Pacheco R."/>
            <person name="Padilla G."/>
            <person name="Ferreira P."/>
            <person name="Barriuso J."/>
            <person name="Kellner H."/>
            <person name="Castanera R."/>
            <person name="Alfaro M."/>
            <person name="Ramirez L."/>
            <person name="Pisabarro A.G."/>
            <person name="Kuo A."/>
            <person name="Tritt A."/>
            <person name="Lipzen A."/>
            <person name="He G."/>
            <person name="Yan M."/>
            <person name="Ng V."/>
            <person name="Cullen D."/>
            <person name="Martin F."/>
            <person name="Rosso M.-N."/>
            <person name="Henrissat B."/>
            <person name="Hibbett D."/>
            <person name="Martinez A.T."/>
            <person name="Grigoriev I.V."/>
        </authorList>
    </citation>
    <scope>NUCLEOTIDE SEQUENCE</scope>
    <source>
        <strain evidence="4">MF-IS2</strain>
    </source>
</reference>
<protein>
    <submittedName>
        <fullName evidence="4">Amidase signature enzyme</fullName>
    </submittedName>
</protein>
<dbReference type="OrthoDB" id="5423360at2759"/>
<keyword evidence="5" id="KW-1185">Reference proteome</keyword>